<reference evidence="3" key="1">
    <citation type="submission" date="2020-05" db="EMBL/GenBank/DDBJ databases">
        <authorList>
            <person name="Chiriac C."/>
            <person name="Salcher M."/>
            <person name="Ghai R."/>
            <person name="Kavagutti S V."/>
        </authorList>
    </citation>
    <scope>NUCLEOTIDE SEQUENCE</scope>
</reference>
<gene>
    <name evidence="3" type="ORF">UFOPK3547_01020</name>
</gene>
<dbReference type="Gene3D" id="3.40.50.1360">
    <property type="match status" value="1"/>
</dbReference>
<accession>A0A6J5ZW16</accession>
<dbReference type="PANTHER" id="PTHR11054:SF0">
    <property type="entry name" value="6-PHOSPHOGLUCONOLACTONASE"/>
    <property type="match status" value="1"/>
</dbReference>
<dbReference type="InterPro" id="IPR039104">
    <property type="entry name" value="6PGL"/>
</dbReference>
<evidence type="ECO:0000256" key="1">
    <source>
        <dbReference type="ARBA" id="ARBA00010662"/>
    </source>
</evidence>
<dbReference type="InterPro" id="IPR006148">
    <property type="entry name" value="Glc/Gal-6P_isomerase"/>
</dbReference>
<dbReference type="CDD" id="cd01400">
    <property type="entry name" value="6PGL"/>
    <property type="match status" value="1"/>
</dbReference>
<evidence type="ECO:0000259" key="2">
    <source>
        <dbReference type="Pfam" id="PF01182"/>
    </source>
</evidence>
<dbReference type="InterPro" id="IPR005900">
    <property type="entry name" value="6-phosphogluconolactonase_DevB"/>
</dbReference>
<evidence type="ECO:0000313" key="3">
    <source>
        <dbReference type="EMBL" id="CAB4345027.1"/>
    </source>
</evidence>
<feature type="domain" description="Glucosamine/galactosamine-6-phosphate isomerase" evidence="2">
    <location>
        <begin position="11"/>
        <end position="209"/>
    </location>
</feature>
<dbReference type="SUPFAM" id="SSF100950">
    <property type="entry name" value="NagB/RpiA/CoA transferase-like"/>
    <property type="match status" value="1"/>
</dbReference>
<dbReference type="Pfam" id="PF01182">
    <property type="entry name" value="Glucosamine_iso"/>
    <property type="match status" value="1"/>
</dbReference>
<protein>
    <submittedName>
        <fullName evidence="3">Unannotated protein</fullName>
    </submittedName>
</protein>
<dbReference type="InterPro" id="IPR037171">
    <property type="entry name" value="NagB/RpiA_transferase-like"/>
</dbReference>
<dbReference type="GO" id="GO:0006098">
    <property type="term" value="P:pentose-phosphate shunt"/>
    <property type="evidence" value="ECO:0007669"/>
    <property type="project" value="InterPro"/>
</dbReference>
<name>A0A6J5ZW16_9ZZZZ</name>
<proteinExistence type="inferred from homology"/>
<dbReference type="NCBIfam" id="TIGR01198">
    <property type="entry name" value="pgl"/>
    <property type="match status" value="1"/>
</dbReference>
<sequence length="227" mass="23300">MSGFQVQRCDDAEAASQLTAKTIAGLIAAAIAARGEAHFACSGGNTPDRTYEILSDLLGDGEGVNLWLADERCVGPEDPQANSLLLEQTLKLPAATLHRVKGELGPDAAAADYCEQLGDTRLDVALLGLGPDGHTASLFPGHPELEVTGARAIPVVNSPKPPPERVSLSLPTLSEITDLVLLVTGSGKADALKLTLGEPGPQAPASLLPADRMTLIADAAALGESGD</sequence>
<dbReference type="GO" id="GO:0005975">
    <property type="term" value="P:carbohydrate metabolic process"/>
    <property type="evidence" value="ECO:0007669"/>
    <property type="project" value="InterPro"/>
</dbReference>
<dbReference type="AlphaFoldDB" id="A0A6J5ZW16"/>
<dbReference type="PANTHER" id="PTHR11054">
    <property type="entry name" value="6-PHOSPHOGLUCONOLACTONASE"/>
    <property type="match status" value="1"/>
</dbReference>
<dbReference type="EMBL" id="CAESAN010000080">
    <property type="protein sequence ID" value="CAB4345027.1"/>
    <property type="molecule type" value="Genomic_DNA"/>
</dbReference>
<organism evidence="3">
    <name type="scientific">freshwater metagenome</name>
    <dbReference type="NCBI Taxonomy" id="449393"/>
    <lineage>
        <taxon>unclassified sequences</taxon>
        <taxon>metagenomes</taxon>
        <taxon>ecological metagenomes</taxon>
    </lineage>
</organism>
<comment type="similarity">
    <text evidence="1">Belongs to the glucosamine/galactosamine-6-phosphate isomerase family. 6-phosphogluconolactonase subfamily.</text>
</comment>
<dbReference type="GO" id="GO:0017057">
    <property type="term" value="F:6-phosphogluconolactonase activity"/>
    <property type="evidence" value="ECO:0007669"/>
    <property type="project" value="InterPro"/>
</dbReference>